<evidence type="ECO:0000256" key="12">
    <source>
        <dbReference type="PIRSR" id="PIRSR009407-3"/>
    </source>
</evidence>
<evidence type="ECO:0000256" key="3">
    <source>
        <dbReference type="ARBA" id="ARBA00022723"/>
    </source>
</evidence>
<dbReference type="PIRSF" id="PIRSF009407">
    <property type="entry name" value="IDH_monmr"/>
    <property type="match status" value="1"/>
</dbReference>
<feature type="binding site" evidence="11">
    <location>
        <position position="573"/>
    </location>
    <ligand>
        <name>D-threo-isocitrate</name>
        <dbReference type="ChEBI" id="CHEBI:15562"/>
    </ligand>
</feature>
<feature type="binding site" evidence="13">
    <location>
        <position position="161"/>
    </location>
    <ligand>
        <name>NADP(+)</name>
        <dbReference type="ChEBI" id="CHEBI:58349"/>
    </ligand>
</feature>
<dbReference type="GO" id="GO:0046872">
    <property type="term" value="F:metal ion binding"/>
    <property type="evidence" value="ECO:0007669"/>
    <property type="project" value="UniProtKB-KW"/>
</dbReference>
<evidence type="ECO:0000256" key="2">
    <source>
        <dbReference type="ARBA" id="ARBA00022532"/>
    </source>
</evidence>
<evidence type="ECO:0000256" key="11">
    <source>
        <dbReference type="PIRSR" id="PIRSR009407-2"/>
    </source>
</evidence>
<name>A0A5E7EQD8_PSEFL</name>
<protein>
    <recommendedName>
        <fullName evidence="9">Isocitrate dehydrogenase [NADP]</fullName>
        <ecNumber evidence="9">1.1.1.42</ecNumber>
    </recommendedName>
    <alternativeName>
        <fullName evidence="9">Oxalosuccinate decarboxylase</fullName>
    </alternativeName>
</protein>
<keyword evidence="3 12" id="KW-0479">Metal-binding</keyword>
<dbReference type="Gene3D" id="3.40.718.10">
    <property type="entry name" value="Isopropylmalate Dehydrogenase"/>
    <property type="match status" value="2"/>
</dbReference>
<dbReference type="NCBIfam" id="TIGR00178">
    <property type="entry name" value="monomer_idh"/>
    <property type="match status" value="1"/>
</dbReference>
<feature type="binding site" evidence="13">
    <location>
        <begin position="610"/>
        <end position="611"/>
    </location>
    <ligand>
        <name>NADP(+)</name>
        <dbReference type="ChEBI" id="CHEBI:58349"/>
    </ligand>
</feature>
<feature type="binding site" evidence="11">
    <location>
        <begin position="158"/>
        <end position="165"/>
    </location>
    <ligand>
        <name>substrate</name>
    </ligand>
</feature>
<feature type="binding site" evidence="13">
    <location>
        <begin position="108"/>
        <end position="113"/>
    </location>
    <ligand>
        <name>NADP(+)</name>
        <dbReference type="ChEBI" id="CHEBI:58349"/>
    </ligand>
</feature>
<dbReference type="PANTHER" id="PTHR36999">
    <property type="entry name" value="ISOCITRATE DEHYDROGENASE [NADP]"/>
    <property type="match status" value="1"/>
</dbReference>
<dbReference type="InterPro" id="IPR004436">
    <property type="entry name" value="Isocitrate_DH_NADP_mono"/>
</dbReference>
<evidence type="ECO:0000256" key="1">
    <source>
        <dbReference type="ARBA" id="ARBA00022435"/>
    </source>
</evidence>
<dbReference type="GO" id="GO:0004450">
    <property type="term" value="F:isocitrate dehydrogenase (NADP+) activity"/>
    <property type="evidence" value="ECO:0007669"/>
    <property type="project" value="UniProtKB-EC"/>
</dbReference>
<comment type="cofactor">
    <cofactor evidence="12">
        <name>Mg(2+)</name>
        <dbReference type="ChEBI" id="CHEBI:18420"/>
    </cofactor>
    <cofactor evidence="12">
        <name>Mn(2+)</name>
        <dbReference type="ChEBI" id="CHEBI:29035"/>
    </cofactor>
    <text evidence="12">Binds 1 Mg(2+) or Mn(2+) ion per subunit.</text>
</comment>
<keyword evidence="1 9" id="KW-0329">Glyoxylate bypass</keyword>
<dbReference type="GO" id="GO:0006097">
    <property type="term" value="P:glyoxylate cycle"/>
    <property type="evidence" value="ECO:0007669"/>
    <property type="project" value="UniProtKB-KW"/>
</dbReference>
<evidence type="ECO:0000256" key="8">
    <source>
        <dbReference type="ARBA" id="ARBA00046318"/>
    </source>
</evidence>
<proteinExistence type="inferred from homology"/>
<reference evidence="14 15" key="1">
    <citation type="submission" date="2019-09" db="EMBL/GenBank/DDBJ databases">
        <authorList>
            <person name="Chandra G."/>
            <person name="Truman W A."/>
        </authorList>
    </citation>
    <scope>NUCLEOTIDE SEQUENCE [LARGE SCALE GENOMIC DNA]</scope>
    <source>
        <strain evidence="14">PS710</strain>
    </source>
</reference>
<dbReference type="PANTHER" id="PTHR36999:SF1">
    <property type="entry name" value="ISOCITRATE DEHYDROGENASE (NADP(+))"/>
    <property type="match status" value="1"/>
</dbReference>
<evidence type="ECO:0000256" key="6">
    <source>
        <dbReference type="ARBA" id="ARBA00023002"/>
    </source>
</evidence>
<feature type="site" description="Critical for catalysis" evidence="10">
    <location>
        <position position="281"/>
    </location>
</feature>
<accession>A0A5E7EQD8</accession>
<feature type="binding site" evidence="11">
    <location>
        <position position="171"/>
    </location>
    <ligand>
        <name>D-threo-isocitrate</name>
        <dbReference type="ChEBI" id="CHEBI:15562"/>
    </ligand>
</feature>
<comment type="catalytic activity">
    <reaction evidence="7 9">
        <text>D-threo-isocitrate + NADP(+) = 2-oxoglutarate + CO2 + NADPH</text>
        <dbReference type="Rhea" id="RHEA:19629"/>
        <dbReference type="ChEBI" id="CHEBI:15562"/>
        <dbReference type="ChEBI" id="CHEBI:16526"/>
        <dbReference type="ChEBI" id="CHEBI:16810"/>
        <dbReference type="ChEBI" id="CHEBI:57783"/>
        <dbReference type="ChEBI" id="CHEBI:58349"/>
        <dbReference type="EC" id="1.1.1.42"/>
    </reaction>
</comment>
<comment type="similarity">
    <text evidence="8 9">Belongs to the monomeric-type IDH family.</text>
</comment>
<evidence type="ECO:0000313" key="14">
    <source>
        <dbReference type="EMBL" id="VVO28842.1"/>
    </source>
</evidence>
<evidence type="ECO:0000256" key="13">
    <source>
        <dbReference type="PIRSR" id="PIRSR009407-4"/>
    </source>
</evidence>
<feature type="binding site" evidence="12">
    <location>
        <position position="376"/>
    </location>
    <ligand>
        <name>Mg(2+)</name>
        <dbReference type="ChEBI" id="CHEBI:18420"/>
    </ligand>
</feature>
<keyword evidence="5 9" id="KW-0521">NADP</keyword>
<dbReference type="Pfam" id="PF03971">
    <property type="entry name" value="IDH"/>
    <property type="match status" value="1"/>
</dbReference>
<evidence type="ECO:0000256" key="4">
    <source>
        <dbReference type="ARBA" id="ARBA00022842"/>
    </source>
</evidence>
<feature type="binding site" evidence="13">
    <location>
        <position position="675"/>
    </location>
    <ligand>
        <name>NADP(+)</name>
        <dbReference type="ChEBI" id="CHEBI:58349"/>
    </ligand>
</feature>
<evidence type="ECO:0000256" key="9">
    <source>
        <dbReference type="PIRNR" id="PIRNR009407"/>
    </source>
</evidence>
<feature type="binding site" evidence="12">
    <location>
        <position position="578"/>
    </location>
    <ligand>
        <name>Mg(2+)</name>
        <dbReference type="ChEBI" id="CHEBI:18420"/>
    </ligand>
</feature>
<dbReference type="SUPFAM" id="SSF53659">
    <property type="entry name" value="Isocitrate/Isopropylmalate dehydrogenase-like"/>
    <property type="match status" value="1"/>
</dbReference>
<feature type="binding site" evidence="12">
    <location>
        <position position="574"/>
    </location>
    <ligand>
        <name>Mg(2+)</name>
        <dbReference type="ChEBI" id="CHEBI:18420"/>
    </ligand>
</feature>
<evidence type="ECO:0000256" key="10">
    <source>
        <dbReference type="PIRSR" id="PIRSR009407-1"/>
    </source>
</evidence>
<dbReference type="GO" id="GO:0006099">
    <property type="term" value="P:tricarboxylic acid cycle"/>
    <property type="evidence" value="ECO:0007669"/>
    <property type="project" value="UniProtKB-KW"/>
</dbReference>
<evidence type="ECO:0000313" key="15">
    <source>
        <dbReference type="Proteomes" id="UP000381093"/>
    </source>
</evidence>
<feature type="binding site" evidence="13">
    <location>
        <position position="615"/>
    </location>
    <ligand>
        <name>NADP(+)</name>
        <dbReference type="ChEBI" id="CHEBI:58349"/>
    </ligand>
</feature>
<keyword evidence="4 12" id="KW-0460">Magnesium</keyword>
<evidence type="ECO:0000256" key="7">
    <source>
        <dbReference type="ARBA" id="ARBA00023554"/>
    </source>
</evidence>
<dbReference type="Proteomes" id="UP000381093">
    <property type="component" value="Unassembled WGS sequence"/>
</dbReference>
<feature type="binding site" evidence="13">
    <location>
        <begin position="626"/>
        <end position="628"/>
    </location>
    <ligand>
        <name>NADP(+)</name>
        <dbReference type="ChEBI" id="CHEBI:58349"/>
    </ligand>
</feature>
<sequence>MNERAYPAPLEFFCACFSKEERVNPNMPTRSKIIYTFTDEAPALATYSLLPIVEAFTASADIAVETRDISLAGRILASFPEQLGDKAVADHLAELGDLAVTPEANIIKLPNISASVPQLQAAIKELQAQGFALPDYPETVTSDADKLAKSRYDKIKGSAVNPVLREGNSDRRAPLSVKNYARKHPHKMGAWAADSKSHVAHMSTGDFYGSEKAALIDAADAVKIELIAQDGTTTVLKEKTTVQAGEILDCAVMSKKALRNFIATEIEDAKAKGVLLSVHLKATMMKVSDPIMFGQIVAEFYKDALAKHADVLAQIGFNLNNGIGDLYARIKALPAEQQAQIEADIQAVYAVRPSLAMVNSDKGITNLHVPSDVIVDASMPAMIRDSGKMWGTDGQLHDTKAVIPDRCYATIYQAVIEDCKVNGAFDPTTMGSVPNVGLMAKKAEEYGSHDKTFQIKTNGVVRVTDSKGGLLLEQSVEAGDIFRMCQTKDAPIQDWVKLAVNRARASSTPAIFWLDPMRAHDGVVIEKVQAYLKDHDTAGLDIQIKAPVDAMKFTLQRTREGKDTISVTGNVLRDYLTDLFPIMELGTSAKMLSIVPLMNGGGLFETGAGGSAPKHVQQLLEENFLRWDSLGEFLALAASLEHLGVTYNNPKALVLAKTLDQATGQFLDNNKSPSRKVGNIDNRGSHFYLALYWAQALAAQTEDTALQAQFGELAKTLTENEATIVAELNAVQGKPVDIGGYYHANAELISKAMRPSNTFNAAIAALV</sequence>
<dbReference type="EMBL" id="CABVHW010000021">
    <property type="protein sequence ID" value="VVO28842.1"/>
    <property type="molecule type" value="Genomic_DNA"/>
</dbReference>
<feature type="site" description="Critical for catalysis" evidence="10">
    <location>
        <position position="446"/>
    </location>
</feature>
<dbReference type="AlphaFoldDB" id="A0A5E7EQD8"/>
<evidence type="ECO:0000256" key="5">
    <source>
        <dbReference type="ARBA" id="ARBA00022857"/>
    </source>
</evidence>
<organism evidence="14 15">
    <name type="scientific">Pseudomonas fluorescens</name>
    <dbReference type="NCBI Taxonomy" id="294"/>
    <lineage>
        <taxon>Bacteria</taxon>
        <taxon>Pseudomonadati</taxon>
        <taxon>Pseudomonadota</taxon>
        <taxon>Gammaproteobacteria</taxon>
        <taxon>Pseudomonadales</taxon>
        <taxon>Pseudomonadaceae</taxon>
        <taxon>Pseudomonas</taxon>
    </lineage>
</organism>
<keyword evidence="2 9" id="KW-0816">Tricarboxylic acid cycle</keyword>
<keyword evidence="6 9" id="KW-0560">Oxidoreductase</keyword>
<dbReference type="EC" id="1.1.1.42" evidence="9"/>
<gene>
    <name evidence="14" type="primary">icd_1</name>
    <name evidence="14" type="ORF">PS710_04858</name>
</gene>